<name>A0ABX2BRM1_9BURK</name>
<proteinExistence type="predicted"/>
<accession>A0ABX2BRM1</accession>
<sequence length="390" mass="42023">MSDRLLVATRKGLFVLKANGEGGWAFGELHFAGEPVSMVLPDSRDGSLYAALNLGHFGVKLHRQCAGTADWAECAVPVYPPQPADEPRTGDSANANADTGADTSADNASAAAPSPPPPAWTLQQIWSLETGGPDEPGVLWAGTIPGGLFRSGDSGDTWVLNRALWDRPERREWFGGGYDAPGIHSVMVDPRNSRHVTIGVSCGGVWQTADGGATWRVTAEGMEADYMPPERRGDANVQDPHRVVQCAANPDVMWTQHHCAIFRSTDGAAHWQRIEAQPSSFGFAVAVHPHEPDTAWFVPAVKDQCRIPVDGRFVVTRTRDGGRTFDRFSNGLPPAPAYDLVYRHGLAVDDSGMRLAMGSTTGSLWTSDDGGESWQLISAHLPPVYCVRFG</sequence>
<keyword evidence="3" id="KW-1185">Reference proteome</keyword>
<dbReference type="RefSeq" id="WP_172310945.1">
    <property type="nucleotide sequence ID" value="NZ_WOEY01000058.1"/>
</dbReference>
<dbReference type="EMBL" id="WOEY01000058">
    <property type="protein sequence ID" value="NPT42465.1"/>
    <property type="molecule type" value="Genomic_DNA"/>
</dbReference>
<dbReference type="InterPro" id="IPR015943">
    <property type="entry name" value="WD40/YVTN_repeat-like_dom_sf"/>
</dbReference>
<organism evidence="2 3">
    <name type="scientific">Paraburkholderia solitsugae</name>
    <dbReference type="NCBI Taxonomy" id="2675748"/>
    <lineage>
        <taxon>Bacteria</taxon>
        <taxon>Pseudomonadati</taxon>
        <taxon>Pseudomonadota</taxon>
        <taxon>Betaproteobacteria</taxon>
        <taxon>Burkholderiales</taxon>
        <taxon>Burkholderiaceae</taxon>
        <taxon>Paraburkholderia</taxon>
    </lineage>
</organism>
<dbReference type="PANTHER" id="PTHR43739:SF5">
    <property type="entry name" value="EXO-ALPHA-SIALIDASE"/>
    <property type="match status" value="1"/>
</dbReference>
<dbReference type="SUPFAM" id="SSF110296">
    <property type="entry name" value="Oligoxyloglucan reducing end-specific cellobiohydrolase"/>
    <property type="match status" value="1"/>
</dbReference>
<dbReference type="Proteomes" id="UP000652198">
    <property type="component" value="Unassembled WGS sequence"/>
</dbReference>
<protein>
    <submittedName>
        <fullName evidence="2">Exo-alpha-sialidase</fullName>
    </submittedName>
</protein>
<comment type="caution">
    <text evidence="2">The sequence shown here is derived from an EMBL/GenBank/DDBJ whole genome shotgun (WGS) entry which is preliminary data.</text>
</comment>
<dbReference type="InterPro" id="IPR052025">
    <property type="entry name" value="Xyloglucanase_GH74"/>
</dbReference>
<evidence type="ECO:0000256" key="1">
    <source>
        <dbReference type="SAM" id="MobiDB-lite"/>
    </source>
</evidence>
<feature type="region of interest" description="Disordered" evidence="1">
    <location>
        <begin position="80"/>
        <end position="121"/>
    </location>
</feature>
<dbReference type="PANTHER" id="PTHR43739">
    <property type="entry name" value="XYLOGLUCANASE (EUROFUNG)"/>
    <property type="match status" value="1"/>
</dbReference>
<gene>
    <name evidence="2" type="ORF">GNZ12_14355</name>
</gene>
<evidence type="ECO:0000313" key="3">
    <source>
        <dbReference type="Proteomes" id="UP000652198"/>
    </source>
</evidence>
<reference evidence="2 3" key="1">
    <citation type="submission" date="2019-11" db="EMBL/GenBank/DDBJ databases">
        <title>Metabolism of dissolved organic matter in forest soils.</title>
        <authorList>
            <person name="Cyle K.T."/>
            <person name="Wilhelm R.C."/>
            <person name="Martinez C.E."/>
        </authorList>
    </citation>
    <scope>NUCLEOTIDE SEQUENCE [LARGE SCALE GENOMIC DNA]</scope>
    <source>
        <strain evidence="2 3">1N</strain>
    </source>
</reference>
<feature type="compositionally biased region" description="Low complexity" evidence="1">
    <location>
        <begin position="90"/>
        <end position="112"/>
    </location>
</feature>
<dbReference type="Gene3D" id="2.130.10.10">
    <property type="entry name" value="YVTN repeat-like/Quinoprotein amine dehydrogenase"/>
    <property type="match status" value="1"/>
</dbReference>
<evidence type="ECO:0000313" key="2">
    <source>
        <dbReference type="EMBL" id="NPT42465.1"/>
    </source>
</evidence>